<keyword evidence="1" id="KW-0732">Signal</keyword>
<dbReference type="Proteomes" id="UP000271162">
    <property type="component" value="Unassembled WGS sequence"/>
</dbReference>
<reference evidence="2 3" key="2">
    <citation type="submission" date="2018-11" db="EMBL/GenBank/DDBJ databases">
        <authorList>
            <consortium name="Pathogen Informatics"/>
        </authorList>
    </citation>
    <scope>NUCLEOTIDE SEQUENCE [LARGE SCALE GENOMIC DNA]</scope>
</reference>
<dbReference type="WBParaSite" id="NBR_0000925701-mRNA-1">
    <property type="protein sequence ID" value="NBR_0000925701-mRNA-1"/>
    <property type="gene ID" value="NBR_0000925701"/>
</dbReference>
<protein>
    <submittedName>
        <fullName evidence="2 4">Uncharacterized protein</fullName>
    </submittedName>
</protein>
<evidence type="ECO:0000313" key="3">
    <source>
        <dbReference type="Proteomes" id="UP000271162"/>
    </source>
</evidence>
<evidence type="ECO:0000313" key="4">
    <source>
        <dbReference type="WBParaSite" id="NBR_0000925701-mRNA-1"/>
    </source>
</evidence>
<gene>
    <name evidence="2" type="ORF">NBR_LOCUS9258</name>
</gene>
<organism evidence="4">
    <name type="scientific">Nippostrongylus brasiliensis</name>
    <name type="common">Rat hookworm</name>
    <dbReference type="NCBI Taxonomy" id="27835"/>
    <lineage>
        <taxon>Eukaryota</taxon>
        <taxon>Metazoa</taxon>
        <taxon>Ecdysozoa</taxon>
        <taxon>Nematoda</taxon>
        <taxon>Chromadorea</taxon>
        <taxon>Rhabditida</taxon>
        <taxon>Rhabditina</taxon>
        <taxon>Rhabditomorpha</taxon>
        <taxon>Strongyloidea</taxon>
        <taxon>Heligmosomidae</taxon>
        <taxon>Nippostrongylus</taxon>
    </lineage>
</organism>
<proteinExistence type="predicted"/>
<reference evidence="4" key="1">
    <citation type="submission" date="2017-02" db="UniProtKB">
        <authorList>
            <consortium name="WormBaseParasite"/>
        </authorList>
    </citation>
    <scope>IDENTIFICATION</scope>
</reference>
<evidence type="ECO:0000313" key="2">
    <source>
        <dbReference type="EMBL" id="VDL72847.1"/>
    </source>
</evidence>
<dbReference type="EMBL" id="UYSL01020114">
    <property type="protein sequence ID" value="VDL72847.1"/>
    <property type="molecule type" value="Genomic_DNA"/>
</dbReference>
<keyword evidence="3" id="KW-1185">Reference proteome</keyword>
<accession>A0A0N4Y0Z8</accession>
<sequence>MWYSLRSLAVVLLMIAAAAAYVVAHPLKMDFETVRAARSDPLDAQYANNFYRGYGSNPRFGPGAEMPNERYW</sequence>
<evidence type="ECO:0000256" key="1">
    <source>
        <dbReference type="SAM" id="SignalP"/>
    </source>
</evidence>
<dbReference type="AlphaFoldDB" id="A0A0N4Y0Z8"/>
<name>A0A0N4Y0Z8_NIPBR</name>
<feature type="chain" id="PRO_5043125040" evidence="1">
    <location>
        <begin position="21"/>
        <end position="72"/>
    </location>
</feature>
<feature type="signal peptide" evidence="1">
    <location>
        <begin position="1"/>
        <end position="20"/>
    </location>
</feature>